<proteinExistence type="predicted"/>
<evidence type="ECO:0000313" key="2">
    <source>
        <dbReference type="EMBL" id="KAF1945465.1"/>
    </source>
</evidence>
<protein>
    <submittedName>
        <fullName evidence="2">Uncharacterized protein</fullName>
    </submittedName>
</protein>
<sequence>MKAVGKGTNRGAEVHIYVDGKVLARQEYREYTDLKDKAKCCYVPVEEGHKTRFGGKFSGTTLAIAYDAIVDGVYRKAGSYVAKTVNYQANKKINVETFFHRTDKNIIDTNMLVAPLVRVTTSQGDASETIVTMELRVYITGQLDVAHSIGNVERYYAPKGTIEDDTKPTANYSNIVPTLEMRFERNCAPMEKMKANSVIDEHDLDLTFDPSSKGKTEPHVLVHEPVPPFLSGTKLRKNDGATSTRASSPMPQKTACTPFSEAQSTPKSSAPVEKKLGPKSKPKPKPAPIMTSTTEKEPTTSPESSPNPEPQEDVNENLLSKVFPKPAEKPPAMKATVPESAETATNKPADKKISDKPVEKEPAAANDTTTVSIPEGVFSGSTVESATKTTSLPDPGAKFTNSTTENSTTQVPEIVKRPTRPTHTAIKKPIGKLTTTLSGQKKAVTPLATNKPTKRPAAATNGTTPDPKRSKIFPEPFVPSTQPNVPRITPRSPTPKTASIERQLAEQRKKLEALRKKPQEIAKKQATVDEQMTPYKQRMFEELERLDRGMTEEEQQYKASVDILEEFKNADDGV</sequence>
<organism evidence="2 3">
    <name type="scientific">Clathrospora elynae</name>
    <dbReference type="NCBI Taxonomy" id="706981"/>
    <lineage>
        <taxon>Eukaryota</taxon>
        <taxon>Fungi</taxon>
        <taxon>Dikarya</taxon>
        <taxon>Ascomycota</taxon>
        <taxon>Pezizomycotina</taxon>
        <taxon>Dothideomycetes</taxon>
        <taxon>Pleosporomycetidae</taxon>
        <taxon>Pleosporales</taxon>
        <taxon>Diademaceae</taxon>
        <taxon>Clathrospora</taxon>
    </lineage>
</organism>
<feature type="compositionally biased region" description="Polar residues" evidence="1">
    <location>
        <begin position="379"/>
        <end position="392"/>
    </location>
</feature>
<reference evidence="2" key="1">
    <citation type="journal article" date="2020" name="Stud. Mycol.">
        <title>101 Dothideomycetes genomes: a test case for predicting lifestyles and emergence of pathogens.</title>
        <authorList>
            <person name="Haridas S."/>
            <person name="Albert R."/>
            <person name="Binder M."/>
            <person name="Bloem J."/>
            <person name="Labutti K."/>
            <person name="Salamov A."/>
            <person name="Andreopoulos B."/>
            <person name="Baker S."/>
            <person name="Barry K."/>
            <person name="Bills G."/>
            <person name="Bluhm B."/>
            <person name="Cannon C."/>
            <person name="Castanera R."/>
            <person name="Culley D."/>
            <person name="Daum C."/>
            <person name="Ezra D."/>
            <person name="Gonzalez J."/>
            <person name="Henrissat B."/>
            <person name="Kuo A."/>
            <person name="Liang C."/>
            <person name="Lipzen A."/>
            <person name="Lutzoni F."/>
            <person name="Magnuson J."/>
            <person name="Mondo S."/>
            <person name="Nolan M."/>
            <person name="Ohm R."/>
            <person name="Pangilinan J."/>
            <person name="Park H.-J."/>
            <person name="Ramirez L."/>
            <person name="Alfaro M."/>
            <person name="Sun H."/>
            <person name="Tritt A."/>
            <person name="Yoshinaga Y."/>
            <person name="Zwiers L.-H."/>
            <person name="Turgeon B."/>
            <person name="Goodwin S."/>
            <person name="Spatafora J."/>
            <person name="Crous P."/>
            <person name="Grigoriev I."/>
        </authorList>
    </citation>
    <scope>NUCLEOTIDE SEQUENCE</scope>
    <source>
        <strain evidence="2">CBS 161.51</strain>
    </source>
</reference>
<feature type="compositionally biased region" description="Polar residues" evidence="1">
    <location>
        <begin position="399"/>
        <end position="411"/>
    </location>
</feature>
<feature type="compositionally biased region" description="Basic and acidic residues" evidence="1">
    <location>
        <begin position="348"/>
        <end position="362"/>
    </location>
</feature>
<feature type="region of interest" description="Disordered" evidence="1">
    <location>
        <begin position="209"/>
        <end position="500"/>
    </location>
</feature>
<keyword evidence="3" id="KW-1185">Reference proteome</keyword>
<feature type="compositionally biased region" description="Basic residues" evidence="1">
    <location>
        <begin position="417"/>
        <end position="430"/>
    </location>
</feature>
<name>A0A6A5SXS2_9PLEO</name>
<feature type="compositionally biased region" description="Basic and acidic residues" evidence="1">
    <location>
        <begin position="212"/>
        <end position="222"/>
    </location>
</feature>
<dbReference type="Proteomes" id="UP000800038">
    <property type="component" value="Unassembled WGS sequence"/>
</dbReference>
<dbReference type="AlphaFoldDB" id="A0A6A5SXS2"/>
<evidence type="ECO:0000256" key="1">
    <source>
        <dbReference type="SAM" id="MobiDB-lite"/>
    </source>
</evidence>
<feature type="compositionally biased region" description="Polar residues" evidence="1">
    <location>
        <begin position="240"/>
        <end position="268"/>
    </location>
</feature>
<accession>A0A6A5SXS2</accession>
<dbReference type="OrthoDB" id="5309154at2759"/>
<dbReference type="EMBL" id="ML976009">
    <property type="protein sequence ID" value="KAF1945465.1"/>
    <property type="molecule type" value="Genomic_DNA"/>
</dbReference>
<evidence type="ECO:0000313" key="3">
    <source>
        <dbReference type="Proteomes" id="UP000800038"/>
    </source>
</evidence>
<gene>
    <name evidence="2" type="ORF">EJ02DRAFT_419452</name>
</gene>